<evidence type="ECO:0000259" key="6">
    <source>
        <dbReference type="PROSITE" id="PS51007"/>
    </source>
</evidence>
<accession>A0A4R4A8E7</accession>
<evidence type="ECO:0000256" key="4">
    <source>
        <dbReference type="PROSITE-ProRule" id="PRU00433"/>
    </source>
</evidence>
<dbReference type="AlphaFoldDB" id="A0A4R4A8E7"/>
<feature type="domain" description="Cytochrome c" evidence="6">
    <location>
        <begin position="37"/>
        <end position="126"/>
    </location>
</feature>
<dbReference type="InterPro" id="IPR036909">
    <property type="entry name" value="Cyt_c-like_dom_sf"/>
</dbReference>
<keyword evidence="5" id="KW-0732">Signal</keyword>
<proteinExistence type="predicted"/>
<keyword evidence="1 4" id="KW-0349">Heme</keyword>
<dbReference type="SUPFAM" id="SSF46626">
    <property type="entry name" value="Cytochrome c"/>
    <property type="match status" value="1"/>
</dbReference>
<organism evidence="7 8">
    <name type="scientific">Marichromatium gracile</name>
    <name type="common">Chromatium gracile</name>
    <dbReference type="NCBI Taxonomy" id="1048"/>
    <lineage>
        <taxon>Bacteria</taxon>
        <taxon>Pseudomonadati</taxon>
        <taxon>Pseudomonadota</taxon>
        <taxon>Gammaproteobacteria</taxon>
        <taxon>Chromatiales</taxon>
        <taxon>Chromatiaceae</taxon>
        <taxon>Marichromatium</taxon>
    </lineage>
</organism>
<dbReference type="Pfam" id="PF00034">
    <property type="entry name" value="Cytochrom_C"/>
    <property type="match status" value="1"/>
</dbReference>
<dbReference type="EMBL" id="SMDC01000007">
    <property type="protein sequence ID" value="TCW35152.1"/>
    <property type="molecule type" value="Genomic_DNA"/>
</dbReference>
<evidence type="ECO:0000256" key="5">
    <source>
        <dbReference type="SAM" id="SignalP"/>
    </source>
</evidence>
<dbReference type="GO" id="GO:0020037">
    <property type="term" value="F:heme binding"/>
    <property type="evidence" value="ECO:0007669"/>
    <property type="project" value="InterPro"/>
</dbReference>
<evidence type="ECO:0000256" key="3">
    <source>
        <dbReference type="ARBA" id="ARBA00023004"/>
    </source>
</evidence>
<dbReference type="Proteomes" id="UP000295247">
    <property type="component" value="Unassembled WGS sequence"/>
</dbReference>
<sequence length="126" mass="13505">MSSSPHPRLVLTALSLTLALGTAPTRAEMPSDLTLEGDIEAGRIVATTRAKGNCVACHVIAGAESPGAIGPILIAMQTRYPSKRALAEQIWDPTAQNPEVVMPPFGKHEILTEREFADVVEFVWSL</sequence>
<feature type="chain" id="PRO_5020232572" evidence="5">
    <location>
        <begin position="28"/>
        <end position="126"/>
    </location>
</feature>
<dbReference type="InterPro" id="IPR009056">
    <property type="entry name" value="Cyt_c-like_dom"/>
</dbReference>
<dbReference type="InterPro" id="IPR030999">
    <property type="entry name" value="Thiosulf_SoxX"/>
</dbReference>
<evidence type="ECO:0000256" key="1">
    <source>
        <dbReference type="ARBA" id="ARBA00022617"/>
    </source>
</evidence>
<feature type="signal peptide" evidence="5">
    <location>
        <begin position="1"/>
        <end position="27"/>
    </location>
</feature>
<gene>
    <name evidence="7" type="ORF">EDC29_10792</name>
</gene>
<protein>
    <submittedName>
        <fullName evidence="7">Monoheme cytochrome SoxX (Sulfur oxidation)</fullName>
    </submittedName>
</protein>
<reference evidence="7 8" key="1">
    <citation type="submission" date="2019-03" db="EMBL/GenBank/DDBJ databases">
        <title>Genomic Encyclopedia of Type Strains, Phase IV (KMG-IV): sequencing the most valuable type-strain genomes for metagenomic binning, comparative biology and taxonomic classification.</title>
        <authorList>
            <person name="Goeker M."/>
        </authorList>
    </citation>
    <scope>NUCLEOTIDE SEQUENCE [LARGE SCALE GENOMIC DNA]</scope>
    <source>
        <strain evidence="7 8">DSM 203</strain>
    </source>
</reference>
<evidence type="ECO:0000313" key="7">
    <source>
        <dbReference type="EMBL" id="TCW35152.1"/>
    </source>
</evidence>
<dbReference type="NCBIfam" id="TIGR04485">
    <property type="entry name" value="thiosulf_SoxX"/>
    <property type="match status" value="1"/>
</dbReference>
<keyword evidence="2 4" id="KW-0479">Metal-binding</keyword>
<dbReference type="RefSeq" id="WP_132229895.1">
    <property type="nucleotide sequence ID" value="NZ_NRRH01000004.1"/>
</dbReference>
<dbReference type="GO" id="GO:0046872">
    <property type="term" value="F:metal ion binding"/>
    <property type="evidence" value="ECO:0007669"/>
    <property type="project" value="UniProtKB-KW"/>
</dbReference>
<dbReference type="GO" id="GO:0009055">
    <property type="term" value="F:electron transfer activity"/>
    <property type="evidence" value="ECO:0007669"/>
    <property type="project" value="InterPro"/>
</dbReference>
<evidence type="ECO:0000256" key="2">
    <source>
        <dbReference type="ARBA" id="ARBA00022723"/>
    </source>
</evidence>
<keyword evidence="3 4" id="KW-0408">Iron</keyword>
<dbReference type="PROSITE" id="PS51007">
    <property type="entry name" value="CYTC"/>
    <property type="match status" value="1"/>
</dbReference>
<name>A0A4R4A8E7_MARGR</name>
<dbReference type="Gene3D" id="1.10.760.10">
    <property type="entry name" value="Cytochrome c-like domain"/>
    <property type="match status" value="1"/>
</dbReference>
<evidence type="ECO:0000313" key="8">
    <source>
        <dbReference type="Proteomes" id="UP000295247"/>
    </source>
</evidence>
<comment type="caution">
    <text evidence="7">The sequence shown here is derived from an EMBL/GenBank/DDBJ whole genome shotgun (WGS) entry which is preliminary data.</text>
</comment>